<dbReference type="Gene3D" id="3.30.450.20">
    <property type="entry name" value="PAS domain"/>
    <property type="match status" value="1"/>
</dbReference>
<dbReference type="SUPFAM" id="SSF46689">
    <property type="entry name" value="Homeodomain-like"/>
    <property type="match status" value="1"/>
</dbReference>
<organism evidence="8 9">
    <name type="scientific">Neomoorella glycerini</name>
    <dbReference type="NCBI Taxonomy" id="55779"/>
    <lineage>
        <taxon>Bacteria</taxon>
        <taxon>Bacillati</taxon>
        <taxon>Bacillota</taxon>
        <taxon>Clostridia</taxon>
        <taxon>Neomoorellales</taxon>
        <taxon>Neomoorellaceae</taxon>
        <taxon>Neomoorella</taxon>
    </lineage>
</organism>
<keyword evidence="2" id="KW-0067">ATP-binding</keyword>
<dbReference type="SUPFAM" id="SSF52540">
    <property type="entry name" value="P-loop containing nucleoside triphosphate hydrolases"/>
    <property type="match status" value="1"/>
</dbReference>
<dbReference type="InterPro" id="IPR058031">
    <property type="entry name" value="AAA_lid_NorR"/>
</dbReference>
<dbReference type="InterPro" id="IPR002078">
    <property type="entry name" value="Sigma_54_int"/>
</dbReference>
<dbReference type="PRINTS" id="PR01590">
    <property type="entry name" value="HTHFIS"/>
</dbReference>
<keyword evidence="9" id="KW-1185">Reference proteome</keyword>
<dbReference type="GO" id="GO:0000156">
    <property type="term" value="F:phosphorelay response regulator activity"/>
    <property type="evidence" value="ECO:0007669"/>
    <property type="project" value="InterPro"/>
</dbReference>
<accession>A0A6I5ZTS6</accession>
<dbReference type="EMBL" id="CP046244">
    <property type="protein sequence ID" value="QGP93156.1"/>
    <property type="molecule type" value="Genomic_DNA"/>
</dbReference>
<dbReference type="InterPro" id="IPR025662">
    <property type="entry name" value="Sigma_54_int_dom_ATP-bd_1"/>
</dbReference>
<dbReference type="PROSITE" id="PS00676">
    <property type="entry name" value="SIGMA54_INTERACT_2"/>
    <property type="match status" value="1"/>
</dbReference>
<dbReference type="SMART" id="SM00382">
    <property type="entry name" value="AAA"/>
    <property type="match status" value="1"/>
</dbReference>
<dbReference type="FunFam" id="3.40.50.300:FF:000006">
    <property type="entry name" value="DNA-binding transcriptional regulator NtrC"/>
    <property type="match status" value="1"/>
</dbReference>
<feature type="domain" description="Sigma-54 factor interaction" evidence="6">
    <location>
        <begin position="335"/>
        <end position="565"/>
    </location>
</feature>
<dbReference type="Gene3D" id="3.40.50.10660">
    <property type="entry name" value="PrpR receptor domain-like"/>
    <property type="match status" value="1"/>
</dbReference>
<dbReference type="Pfam" id="PF25601">
    <property type="entry name" value="AAA_lid_14"/>
    <property type="match status" value="1"/>
</dbReference>
<dbReference type="PROSITE" id="PS00688">
    <property type="entry name" value="SIGMA54_INTERACT_3"/>
    <property type="match status" value="1"/>
</dbReference>
<dbReference type="Gene3D" id="1.10.10.60">
    <property type="entry name" value="Homeodomain-like"/>
    <property type="match status" value="1"/>
</dbReference>
<dbReference type="Proteomes" id="UP000425916">
    <property type="component" value="Chromosome"/>
</dbReference>
<dbReference type="Pfam" id="PF06506">
    <property type="entry name" value="PrpR_N"/>
    <property type="match status" value="1"/>
</dbReference>
<dbReference type="GO" id="GO:0006355">
    <property type="term" value="P:regulation of DNA-templated transcription"/>
    <property type="evidence" value="ECO:0007669"/>
    <property type="project" value="InterPro"/>
</dbReference>
<dbReference type="PANTHER" id="PTHR32071">
    <property type="entry name" value="TRANSCRIPTIONAL REGULATORY PROTEIN"/>
    <property type="match status" value="1"/>
</dbReference>
<dbReference type="InterPro" id="IPR027417">
    <property type="entry name" value="P-loop_NTPase"/>
</dbReference>
<dbReference type="RefSeq" id="WP_170291067.1">
    <property type="nucleotide sequence ID" value="NZ_CP046244.1"/>
</dbReference>
<dbReference type="InterPro" id="IPR009057">
    <property type="entry name" value="Homeodomain-like_sf"/>
</dbReference>
<dbReference type="PANTHER" id="PTHR32071:SF57">
    <property type="entry name" value="C4-DICARBOXYLATE TRANSPORT TRANSCRIPTIONAL REGULATORY PROTEIN DCTD"/>
    <property type="match status" value="1"/>
</dbReference>
<evidence type="ECO:0000313" key="8">
    <source>
        <dbReference type="EMBL" id="QGP93156.1"/>
    </source>
</evidence>
<keyword evidence="4" id="KW-0238">DNA-binding</keyword>
<feature type="domain" description="PAS" evidence="7">
    <location>
        <begin position="197"/>
        <end position="271"/>
    </location>
</feature>
<dbReference type="SUPFAM" id="SSF55785">
    <property type="entry name" value="PYP-like sensor domain (PAS domain)"/>
    <property type="match status" value="1"/>
</dbReference>
<keyword evidence="5" id="KW-0804">Transcription</keyword>
<evidence type="ECO:0000256" key="4">
    <source>
        <dbReference type="ARBA" id="ARBA00023125"/>
    </source>
</evidence>
<dbReference type="PROSITE" id="PS50045">
    <property type="entry name" value="SIGMA54_INTERACT_4"/>
    <property type="match status" value="1"/>
</dbReference>
<dbReference type="Gene3D" id="3.40.50.300">
    <property type="entry name" value="P-loop containing nucleotide triphosphate hydrolases"/>
    <property type="match status" value="1"/>
</dbReference>
<reference evidence="8 9" key="1">
    <citation type="submission" date="2019-11" db="EMBL/GenBank/DDBJ databases">
        <title>Genome sequence of Moorella glycerini DSM11254.</title>
        <authorList>
            <person name="Poehlein A."/>
            <person name="Boeer T."/>
            <person name="Daniel R."/>
        </authorList>
    </citation>
    <scope>NUCLEOTIDE SEQUENCE [LARGE SCALE GENOMIC DNA]</scope>
    <source>
        <strain evidence="8 9">DSM 11254</strain>
    </source>
</reference>
<dbReference type="SMART" id="SM00091">
    <property type="entry name" value="PAS"/>
    <property type="match status" value="1"/>
</dbReference>
<gene>
    <name evidence="8" type="primary">norR_11</name>
    <name evidence="8" type="ORF">MGLY_25560</name>
</gene>
<dbReference type="CDD" id="cd00009">
    <property type="entry name" value="AAA"/>
    <property type="match status" value="1"/>
</dbReference>
<evidence type="ECO:0000259" key="6">
    <source>
        <dbReference type="PROSITE" id="PS50045"/>
    </source>
</evidence>
<dbReference type="Gene3D" id="3.40.50.2300">
    <property type="match status" value="1"/>
</dbReference>
<dbReference type="InterPro" id="IPR003593">
    <property type="entry name" value="AAA+_ATPase"/>
</dbReference>
<dbReference type="GO" id="GO:0043565">
    <property type="term" value="F:sequence-specific DNA binding"/>
    <property type="evidence" value="ECO:0007669"/>
    <property type="project" value="InterPro"/>
</dbReference>
<dbReference type="AlphaFoldDB" id="A0A6I5ZTS6"/>
<dbReference type="Pfam" id="PF02954">
    <property type="entry name" value="HTH_8"/>
    <property type="match status" value="1"/>
</dbReference>
<name>A0A6I5ZTS6_9FIRM</name>
<dbReference type="InterPro" id="IPR035965">
    <property type="entry name" value="PAS-like_dom_sf"/>
</dbReference>
<dbReference type="PROSITE" id="PS50112">
    <property type="entry name" value="PAS"/>
    <property type="match status" value="1"/>
</dbReference>
<proteinExistence type="predicted"/>
<dbReference type="InterPro" id="IPR000014">
    <property type="entry name" value="PAS"/>
</dbReference>
<dbReference type="PROSITE" id="PS00675">
    <property type="entry name" value="SIGMA54_INTERACT_1"/>
    <property type="match status" value="1"/>
</dbReference>
<evidence type="ECO:0000259" key="7">
    <source>
        <dbReference type="PROSITE" id="PS50112"/>
    </source>
</evidence>
<keyword evidence="1" id="KW-0547">Nucleotide-binding</keyword>
<dbReference type="Gene3D" id="1.10.8.60">
    <property type="match status" value="1"/>
</dbReference>
<dbReference type="CDD" id="cd00130">
    <property type="entry name" value="PAS"/>
    <property type="match status" value="1"/>
</dbReference>
<dbReference type="InterPro" id="IPR010524">
    <property type="entry name" value="Sig_transdc_resp-reg_PrpR_N"/>
</dbReference>
<dbReference type="InterPro" id="IPR025944">
    <property type="entry name" value="Sigma_54_int_dom_CS"/>
</dbReference>
<dbReference type="GO" id="GO:0005524">
    <property type="term" value="F:ATP binding"/>
    <property type="evidence" value="ECO:0007669"/>
    <property type="project" value="UniProtKB-KW"/>
</dbReference>
<sequence length="662" mass="73769">MKPRIGHIIFHPKLVEISAAVSREMAAEIAGIEIAQPDPLDDKDIIRVARELEKKCDVLISRVDTINLLAPILSIPVVERYLTFADIMEALYQASKKGGKAALVVHSAQDCDLEPWPVVFGLEVIKELYHSREEALPAVLRAKEKGVTVIVGGVLTEKHAVSCGLQHQMIEIHKDTVTQCVRKAIDIYRAIQKERDYLTRFQALLDFAHEGVIFLEGDQTVVYVNDRACQLLEVARSDLLKKPLGKSLKDCLLPEGKETLEKILGEKYQHPQAGILVKFKDKSIVANIVPSSLVENMTTTIITFTEASQLQKVEYNVRRQLASKGLVARFNLKDIVGASAGLECAKKEARAFAATDATVLIYGETGTGKELFAQSIHNLSARRKGPFVAINCSALPKELMESELFGYEEGAFTGARKTGKAGLFELAHGGTIFLDEIGTMPLDLQAKILRVIQEREVARLGGDKVIPVNVRIIAATNCNLEEAVRKGEFRQDLYYRLNVLLLRLPPLRERMEDIPLLFKHFVKKFATQLNADLQLPGQEDLEILQRYHWPGNVRELENFAERFVAIATYNRDPAGVLEHLLQEIKPATKQDCPAQVRTGPARTAPLAEALANNEVELIRAVGEEVNWNKKKMAEILGISPTTLWRKLKKAGLNSLKLTPVKE</sequence>
<dbReference type="InterPro" id="IPR025943">
    <property type="entry name" value="Sigma_54_int_dom_ATP-bd_2"/>
</dbReference>
<keyword evidence="3" id="KW-0805">Transcription regulation</keyword>
<evidence type="ECO:0000256" key="3">
    <source>
        <dbReference type="ARBA" id="ARBA00023015"/>
    </source>
</evidence>
<dbReference type="InterPro" id="IPR002197">
    <property type="entry name" value="HTH_Fis"/>
</dbReference>
<evidence type="ECO:0000256" key="2">
    <source>
        <dbReference type="ARBA" id="ARBA00022840"/>
    </source>
</evidence>
<dbReference type="SUPFAM" id="SSF159800">
    <property type="entry name" value="PrpR receptor domain-like"/>
    <property type="match status" value="1"/>
</dbReference>
<evidence type="ECO:0000313" key="9">
    <source>
        <dbReference type="Proteomes" id="UP000425916"/>
    </source>
</evidence>
<dbReference type="Pfam" id="PF00158">
    <property type="entry name" value="Sigma54_activat"/>
    <property type="match status" value="1"/>
</dbReference>
<dbReference type="Pfam" id="PF13188">
    <property type="entry name" value="PAS_8"/>
    <property type="match status" value="1"/>
</dbReference>
<evidence type="ECO:0000256" key="5">
    <source>
        <dbReference type="ARBA" id="ARBA00023163"/>
    </source>
</evidence>
<protein>
    <submittedName>
        <fullName evidence="8">Anaerobic nitric oxide reductase transcription regulator NorR</fullName>
    </submittedName>
</protein>
<evidence type="ECO:0000256" key="1">
    <source>
        <dbReference type="ARBA" id="ARBA00022741"/>
    </source>
</evidence>